<evidence type="ECO:0000313" key="1">
    <source>
        <dbReference type="EMBL" id="MBA4611309.1"/>
    </source>
</evidence>
<keyword evidence="1" id="KW-0456">Lyase</keyword>
<evidence type="ECO:0000313" key="2">
    <source>
        <dbReference type="Proteomes" id="UP000559404"/>
    </source>
</evidence>
<dbReference type="PIRSF" id="PIRSF020680">
    <property type="entry name" value="PhnH"/>
    <property type="match status" value="1"/>
</dbReference>
<organism evidence="1 2">
    <name type="scientific">Stappia taiwanensis</name>
    <dbReference type="NCBI Taxonomy" id="992267"/>
    <lineage>
        <taxon>Bacteria</taxon>
        <taxon>Pseudomonadati</taxon>
        <taxon>Pseudomonadota</taxon>
        <taxon>Alphaproteobacteria</taxon>
        <taxon>Hyphomicrobiales</taxon>
        <taxon>Stappiaceae</taxon>
        <taxon>Stappia</taxon>
    </lineage>
</organism>
<gene>
    <name evidence="1" type="primary">phnH</name>
    <name evidence="1" type="ORF">H1W37_06590</name>
</gene>
<name>A0A838XIZ7_9HYPH</name>
<accession>A0A838XIZ7</accession>
<dbReference type="NCBIfam" id="TIGR03292">
    <property type="entry name" value="PhnH_redo"/>
    <property type="match status" value="1"/>
</dbReference>
<dbReference type="SUPFAM" id="SSF159709">
    <property type="entry name" value="PhnH-like"/>
    <property type="match status" value="1"/>
</dbReference>
<reference evidence="1 2" key="1">
    <citation type="submission" date="2020-07" db="EMBL/GenBank/DDBJ databases">
        <authorList>
            <person name="Li M."/>
        </authorList>
    </citation>
    <scope>NUCLEOTIDE SEQUENCE [LARGE SCALE GENOMIC DNA]</scope>
    <source>
        <strain evidence="1 2">DSM 23284</strain>
    </source>
</reference>
<sequence>MSAACVEGGFSDPVMEAQVAFRALMDATARPGSLCDLPGSLAPPAPLPEGLGAVALTLCDPDTPVWLAPAYDTPEVRGWLAFHCACPLVTEPAESVFAFAPAGADCPPLTAFNSGTQEYPDRSTTLVLAVEALEGGAPLNLEGPGIRSRETLAAAGLPEGFVAQRAENRALFPRGSDLLLVAGLRGCALPRTTRVTAASTGTSTDEGAE</sequence>
<dbReference type="GO" id="GO:0019634">
    <property type="term" value="P:organic phosphonate metabolic process"/>
    <property type="evidence" value="ECO:0007669"/>
    <property type="project" value="InterPro"/>
</dbReference>
<dbReference type="EMBL" id="JACEON010000004">
    <property type="protein sequence ID" value="MBA4611309.1"/>
    <property type="molecule type" value="Genomic_DNA"/>
</dbReference>
<reference evidence="1 2" key="2">
    <citation type="submission" date="2020-08" db="EMBL/GenBank/DDBJ databases">
        <title>Stappia taiwanensis sp. nov., isolated from a coastal thermal spring.</title>
        <authorList>
            <person name="Kampfer P."/>
        </authorList>
    </citation>
    <scope>NUCLEOTIDE SEQUENCE [LARGE SCALE GENOMIC DNA]</scope>
    <source>
        <strain evidence="1 2">DSM 23284</strain>
    </source>
</reference>
<proteinExistence type="predicted"/>
<dbReference type="Gene3D" id="3.40.50.11310">
    <property type="entry name" value="Bacterial phosphonate metabolism protein PhnH"/>
    <property type="match status" value="1"/>
</dbReference>
<comment type="caution">
    <text evidence="1">The sequence shown here is derived from an EMBL/GenBank/DDBJ whole genome shotgun (WGS) entry which is preliminary data.</text>
</comment>
<keyword evidence="2" id="KW-1185">Reference proteome</keyword>
<dbReference type="AlphaFoldDB" id="A0A838XIZ7"/>
<dbReference type="Pfam" id="PF05845">
    <property type="entry name" value="PhnH"/>
    <property type="match status" value="1"/>
</dbReference>
<dbReference type="InterPro" id="IPR008772">
    <property type="entry name" value="Phosphonate_metab_PhnH"/>
</dbReference>
<protein>
    <submittedName>
        <fullName evidence="1">Phosphonate C-P lyase system protein PhnH</fullName>
    </submittedName>
</protein>
<dbReference type="Proteomes" id="UP000559404">
    <property type="component" value="Unassembled WGS sequence"/>
</dbReference>
<dbReference type="InterPro" id="IPR038058">
    <property type="entry name" value="PhnH-like_sp"/>
</dbReference>
<dbReference type="GO" id="GO:0016829">
    <property type="term" value="F:lyase activity"/>
    <property type="evidence" value="ECO:0007669"/>
    <property type="project" value="UniProtKB-KW"/>
</dbReference>